<evidence type="ECO:0000256" key="5">
    <source>
        <dbReference type="ARBA" id="ARBA00023136"/>
    </source>
</evidence>
<keyword evidence="5 6" id="KW-0472">Membrane</keyword>
<organism evidence="8 9">
    <name type="scientific">Siccirubricoccus deserti</name>
    <dbReference type="NCBI Taxonomy" id="2013562"/>
    <lineage>
        <taxon>Bacteria</taxon>
        <taxon>Pseudomonadati</taxon>
        <taxon>Pseudomonadota</taxon>
        <taxon>Alphaproteobacteria</taxon>
        <taxon>Acetobacterales</taxon>
        <taxon>Roseomonadaceae</taxon>
        <taxon>Siccirubricoccus</taxon>
    </lineage>
</organism>
<keyword evidence="4 6" id="KW-1133">Transmembrane helix</keyword>
<dbReference type="PANTHER" id="PTHR35007">
    <property type="entry name" value="INTEGRAL MEMBRANE PROTEIN-RELATED"/>
    <property type="match status" value="1"/>
</dbReference>
<feature type="transmembrane region" description="Helical" evidence="6">
    <location>
        <begin position="289"/>
        <end position="311"/>
    </location>
</feature>
<dbReference type="RefSeq" id="WP_186771429.1">
    <property type="nucleotide sequence ID" value="NZ_JACOMF010000017.1"/>
</dbReference>
<keyword evidence="2" id="KW-1003">Cell membrane</keyword>
<feature type="domain" description="Type II secretion system protein GspF" evidence="7">
    <location>
        <begin position="178"/>
        <end position="306"/>
    </location>
</feature>
<accession>A0A9X0UDP4</accession>
<dbReference type="Proteomes" id="UP000600101">
    <property type="component" value="Unassembled WGS sequence"/>
</dbReference>
<sequence length="321" mass="34253">MIEHLPQLATLLLAAGAAGGAICLAIFAAALLAQGAEDRDLSGRLKSVIRPADHATTAGAHRAVGALLLRPVLRLGEILRDSALISAQETEEFQRMMSAAGLDPRRAVPLFIGVKALLLVALPLAAFGLSVMREAEPMQATLMVTGGLALAVMAPNRVAGMLRKSFQNRLRKGLPDALDLLVVAAEAGLGLETAVDRVAREMAGSNRAIANEMNILVQELRMLPDRRTALDRLAERTGLEGFKRLSATLSQTLRYGTPLAQALRVLASEMRTERMLRLEEKAIKLPTKLIGPLILFILPALFIALIGPSIIEIGNSFGGSK</sequence>
<comment type="subcellular location">
    <subcellularLocation>
        <location evidence="1">Cell membrane</location>
        <topology evidence="1">Multi-pass membrane protein</topology>
    </subcellularLocation>
</comment>
<evidence type="ECO:0000256" key="6">
    <source>
        <dbReference type="SAM" id="Phobius"/>
    </source>
</evidence>
<gene>
    <name evidence="8" type="ORF">H7965_15170</name>
</gene>
<comment type="caution">
    <text evidence="8">The sequence shown here is derived from an EMBL/GenBank/DDBJ whole genome shotgun (WGS) entry which is preliminary data.</text>
</comment>
<proteinExistence type="predicted"/>
<evidence type="ECO:0000313" key="8">
    <source>
        <dbReference type="EMBL" id="MBC4016662.1"/>
    </source>
</evidence>
<evidence type="ECO:0000313" key="9">
    <source>
        <dbReference type="Proteomes" id="UP000600101"/>
    </source>
</evidence>
<protein>
    <submittedName>
        <fullName evidence="8">Type II secretion system F family protein</fullName>
    </submittedName>
</protein>
<evidence type="ECO:0000256" key="2">
    <source>
        <dbReference type="ARBA" id="ARBA00022475"/>
    </source>
</evidence>
<evidence type="ECO:0000259" key="7">
    <source>
        <dbReference type="Pfam" id="PF00482"/>
    </source>
</evidence>
<name>A0A9X0UDP4_9PROT</name>
<feature type="transmembrane region" description="Helical" evidence="6">
    <location>
        <begin position="107"/>
        <end position="129"/>
    </location>
</feature>
<dbReference type="PANTHER" id="PTHR35007:SF2">
    <property type="entry name" value="PILUS ASSEMBLE PROTEIN"/>
    <property type="match status" value="1"/>
</dbReference>
<keyword evidence="9" id="KW-1185">Reference proteome</keyword>
<dbReference type="AlphaFoldDB" id="A0A9X0UDP4"/>
<reference evidence="8" key="1">
    <citation type="submission" date="2020-08" db="EMBL/GenBank/DDBJ databases">
        <authorList>
            <person name="Hu Y."/>
            <person name="Nguyen S.V."/>
            <person name="Li F."/>
            <person name="Fanning S."/>
        </authorList>
    </citation>
    <scope>NUCLEOTIDE SEQUENCE</scope>
    <source>
        <strain evidence="8">SYSU D8009</strain>
    </source>
</reference>
<evidence type="ECO:0000256" key="3">
    <source>
        <dbReference type="ARBA" id="ARBA00022692"/>
    </source>
</evidence>
<feature type="transmembrane region" description="Helical" evidence="6">
    <location>
        <begin position="12"/>
        <end position="33"/>
    </location>
</feature>
<dbReference type="InterPro" id="IPR018076">
    <property type="entry name" value="T2SS_GspF_dom"/>
</dbReference>
<dbReference type="Pfam" id="PF00482">
    <property type="entry name" value="T2SSF"/>
    <property type="match status" value="1"/>
</dbReference>
<feature type="transmembrane region" description="Helical" evidence="6">
    <location>
        <begin position="141"/>
        <end position="162"/>
    </location>
</feature>
<dbReference type="EMBL" id="JACOMF010000017">
    <property type="protein sequence ID" value="MBC4016662.1"/>
    <property type="molecule type" value="Genomic_DNA"/>
</dbReference>
<evidence type="ECO:0000256" key="4">
    <source>
        <dbReference type="ARBA" id="ARBA00022989"/>
    </source>
</evidence>
<keyword evidence="3 6" id="KW-0812">Transmembrane</keyword>
<dbReference type="GO" id="GO:0005886">
    <property type="term" value="C:plasma membrane"/>
    <property type="evidence" value="ECO:0007669"/>
    <property type="project" value="UniProtKB-SubCell"/>
</dbReference>
<evidence type="ECO:0000256" key="1">
    <source>
        <dbReference type="ARBA" id="ARBA00004651"/>
    </source>
</evidence>